<comment type="caution">
    <text evidence="3">The sequence shown here is derived from an EMBL/GenBank/DDBJ whole genome shotgun (WGS) entry which is preliminary data.</text>
</comment>
<dbReference type="Gene3D" id="3.40.190.10">
    <property type="entry name" value="Periplasmic binding protein-like II"/>
    <property type="match status" value="1"/>
</dbReference>
<protein>
    <submittedName>
        <fullName evidence="3">ABC transporter substrate-binding protein</fullName>
    </submittedName>
</protein>
<keyword evidence="4" id="KW-1185">Reference proteome</keyword>
<feature type="chain" id="PRO_5027084022" evidence="2">
    <location>
        <begin position="24"/>
        <end position="471"/>
    </location>
</feature>
<dbReference type="PANTHER" id="PTHR43649:SF12">
    <property type="entry name" value="DIACETYLCHITOBIOSE BINDING PROTEIN DASA"/>
    <property type="match status" value="1"/>
</dbReference>
<dbReference type="RefSeq" id="WP_152194156.1">
    <property type="nucleotide sequence ID" value="NZ_VUKD01000001.1"/>
</dbReference>
<feature type="region of interest" description="Disordered" evidence="1">
    <location>
        <begin position="451"/>
        <end position="471"/>
    </location>
</feature>
<accession>A0A6N7EKB1</accession>
<dbReference type="PROSITE" id="PS51257">
    <property type="entry name" value="PROKAR_LIPOPROTEIN"/>
    <property type="match status" value="1"/>
</dbReference>
<organism evidence="3 4">
    <name type="scientific">Georgenia subflava</name>
    <dbReference type="NCBI Taxonomy" id="1622177"/>
    <lineage>
        <taxon>Bacteria</taxon>
        <taxon>Bacillati</taxon>
        <taxon>Actinomycetota</taxon>
        <taxon>Actinomycetes</taxon>
        <taxon>Micrococcales</taxon>
        <taxon>Bogoriellaceae</taxon>
        <taxon>Georgenia</taxon>
    </lineage>
</organism>
<dbReference type="Pfam" id="PF01547">
    <property type="entry name" value="SBP_bac_1"/>
    <property type="match status" value="1"/>
</dbReference>
<feature type="region of interest" description="Disordered" evidence="1">
    <location>
        <begin position="26"/>
        <end position="46"/>
    </location>
</feature>
<feature type="signal peptide" evidence="2">
    <location>
        <begin position="1"/>
        <end position="23"/>
    </location>
</feature>
<evidence type="ECO:0000313" key="3">
    <source>
        <dbReference type="EMBL" id="MPV36636.1"/>
    </source>
</evidence>
<keyword evidence="2" id="KW-0732">Signal</keyword>
<dbReference type="PANTHER" id="PTHR43649">
    <property type="entry name" value="ARABINOSE-BINDING PROTEIN-RELATED"/>
    <property type="match status" value="1"/>
</dbReference>
<dbReference type="InterPro" id="IPR006059">
    <property type="entry name" value="SBP"/>
</dbReference>
<evidence type="ECO:0000256" key="1">
    <source>
        <dbReference type="SAM" id="MobiDB-lite"/>
    </source>
</evidence>
<dbReference type="OrthoDB" id="9795467at2"/>
<evidence type="ECO:0000313" key="4">
    <source>
        <dbReference type="Proteomes" id="UP000437709"/>
    </source>
</evidence>
<dbReference type="SUPFAM" id="SSF53850">
    <property type="entry name" value="Periplasmic binding protein-like II"/>
    <property type="match status" value="1"/>
</dbReference>
<reference evidence="3 4" key="1">
    <citation type="submission" date="2019-10" db="EMBL/GenBank/DDBJ databases">
        <title>Georgenia wutianyii sp. nov. and Georgenia yuyongxinii sp. nov. isolated from plateau pika (Ochotona curzoniae) in the Qinghai-Tibet plateau of China.</title>
        <authorList>
            <person name="Tian Z."/>
        </authorList>
    </citation>
    <scope>NUCLEOTIDE SEQUENCE [LARGE SCALE GENOMIC DNA]</scope>
    <source>
        <strain evidence="3 4">JCM 19765</strain>
    </source>
</reference>
<evidence type="ECO:0000256" key="2">
    <source>
        <dbReference type="SAM" id="SignalP"/>
    </source>
</evidence>
<gene>
    <name evidence="3" type="ORF">GB881_06125</name>
</gene>
<name>A0A6N7EKB1_9MICO</name>
<dbReference type="InterPro" id="IPR050490">
    <property type="entry name" value="Bact_solute-bd_prot1"/>
</dbReference>
<dbReference type="EMBL" id="WHPC01000015">
    <property type="protein sequence ID" value="MPV36636.1"/>
    <property type="molecule type" value="Genomic_DNA"/>
</dbReference>
<dbReference type="AlphaFoldDB" id="A0A6N7EKB1"/>
<sequence>MRVRHARGAAVVLTLGLALTACAQGTSDGGDDPGDDGTGTAGSGVTYDPEAELDGDFEIMGFGLGDEVATARFERAEEALGSGVSIQHVEGALDIQQFLTSVASGNPPEIIYTGREQIGSFASRGAIMPLTECIAGEGIEVDNFRENALAQVTFNDEVYGIPEFNTVQVTMANSDLLEGAGLTIEDVNGSDWDALSAANDAIFQGEGGNISVIGYDPKLPEFFPLWARSNGTDLISEDSRTAQLNDPAVVEALEYAVGLYEAQGGFGPVKAYRDTADFFGAGNQFATNTLGAMPMEQWYINVLNEESPDAPVAFDAYVGKDGTPLAYAGGSAWAIPTQGDNPEAACRFARVMTEVDSWIAAAEARIALRQEEGGTFTGILTGNTVADEAVREMIEPTGDEKWDTAIDAMYEANDYAFNYTASPADAEFKTAWEDAVNRVLNGQEDVQTSLDRAQEEAQAALDEGWEAWDEG</sequence>
<proteinExistence type="predicted"/>
<dbReference type="Proteomes" id="UP000437709">
    <property type="component" value="Unassembled WGS sequence"/>
</dbReference>